<proteinExistence type="predicted"/>
<comment type="subcellular location">
    <subcellularLocation>
        <location evidence="1">Membrane</location>
        <topology evidence="1">Multi-pass membrane protein</topology>
    </subcellularLocation>
</comment>
<comment type="caution">
    <text evidence="6">The sequence shown here is derived from an EMBL/GenBank/DDBJ whole genome shotgun (WGS) entry which is preliminary data.</text>
</comment>
<dbReference type="RefSeq" id="XP_058306680.1">
    <property type="nucleotide sequence ID" value="XM_058454431.1"/>
</dbReference>
<reference evidence="6" key="1">
    <citation type="submission" date="2022-12" db="EMBL/GenBank/DDBJ databases">
        <authorList>
            <person name="Petersen C."/>
        </authorList>
    </citation>
    <scope>NUCLEOTIDE SEQUENCE</scope>
    <source>
        <strain evidence="6">IBT 15544</strain>
    </source>
</reference>
<feature type="transmembrane region" description="Helical" evidence="5">
    <location>
        <begin position="475"/>
        <end position="493"/>
    </location>
</feature>
<evidence type="ECO:0000256" key="4">
    <source>
        <dbReference type="ARBA" id="ARBA00023136"/>
    </source>
</evidence>
<keyword evidence="2 5" id="KW-0812">Transmembrane</keyword>
<dbReference type="SUPFAM" id="SSF144083">
    <property type="entry name" value="Magnesium transport protein CorA, transmembrane region"/>
    <property type="match status" value="1"/>
</dbReference>
<dbReference type="AlphaFoldDB" id="A0A9W9JLS3"/>
<name>A0A9W9JLS3_9EURO</name>
<accession>A0A9W9JLS3</accession>
<dbReference type="GO" id="GO:0016020">
    <property type="term" value="C:membrane"/>
    <property type="evidence" value="ECO:0007669"/>
    <property type="project" value="UniProtKB-SubCell"/>
</dbReference>
<keyword evidence="3 5" id="KW-1133">Transmembrane helix</keyword>
<dbReference type="EMBL" id="JAPQKR010000014">
    <property type="protein sequence ID" value="KAJ5198252.1"/>
    <property type="molecule type" value="Genomic_DNA"/>
</dbReference>
<evidence type="ECO:0000313" key="6">
    <source>
        <dbReference type="EMBL" id="KAJ5198252.1"/>
    </source>
</evidence>
<keyword evidence="4 5" id="KW-0472">Membrane</keyword>
<reference evidence="6" key="2">
    <citation type="journal article" date="2023" name="IMA Fungus">
        <title>Comparative genomic study of the Penicillium genus elucidates a diverse pangenome and 15 lateral gene transfer events.</title>
        <authorList>
            <person name="Petersen C."/>
            <person name="Sorensen T."/>
            <person name="Nielsen M.R."/>
            <person name="Sondergaard T.E."/>
            <person name="Sorensen J.L."/>
            <person name="Fitzpatrick D.A."/>
            <person name="Frisvad J.C."/>
            <person name="Nielsen K.L."/>
        </authorList>
    </citation>
    <scope>NUCLEOTIDE SEQUENCE</scope>
    <source>
        <strain evidence="6">IBT 15544</strain>
    </source>
</reference>
<evidence type="ECO:0000256" key="1">
    <source>
        <dbReference type="ARBA" id="ARBA00004141"/>
    </source>
</evidence>
<evidence type="ECO:0000256" key="3">
    <source>
        <dbReference type="ARBA" id="ARBA00022989"/>
    </source>
</evidence>
<dbReference type="Proteomes" id="UP001150904">
    <property type="component" value="Unassembled WGS sequence"/>
</dbReference>
<feature type="transmembrane region" description="Helical" evidence="5">
    <location>
        <begin position="440"/>
        <end position="463"/>
    </location>
</feature>
<evidence type="ECO:0000256" key="5">
    <source>
        <dbReference type="SAM" id="Phobius"/>
    </source>
</evidence>
<gene>
    <name evidence="6" type="ORF">N7498_007369</name>
</gene>
<sequence>MTQFFSDLERFAPKKLPRSLSSRQSTSRCGVLEFVRDKQPEFVDLSDSADLCDYLDRINVETPCYNRLFLLEDLNESSLELLGSALQIDPAVLADQLFSYHFSQNNTIPRRTLPSLTDASKSFTLRYYELRETDDRLAENQTNRRRTVAHASRRIERWRDLATHRGGLRDTHVDTIRHNVSFWCGEGLPGEDKPTPGAWNAAILLVDPPLASQPAERKGYYYVLDKEEDNAPWRPQIQWSKPYHAGYSDLRPWQSNRTVSAPSRQSMFDDVIFYWLRADRREIDAVFDSCVNTTLFVHQIVACHWYDFLDLQFKTLSTVDITSKRKRRGSPEKAVSTAEWREELKHYNERLSLLGILQRRLMWYKQEMNLNLERLGFGSHGAGDDTSILMPSSLRVAGRDLQAILYELDRRESRVDNLVGIVTDSINLSSALRSLHDARFGLQLSIVGAVFFPITLVAAIFSMGGDYQPGSKQFWIPWVIAVPLVAILILATWQAHRSRM</sequence>
<dbReference type="GeneID" id="83181732"/>
<evidence type="ECO:0000313" key="7">
    <source>
        <dbReference type="Proteomes" id="UP001150904"/>
    </source>
</evidence>
<organism evidence="6 7">
    <name type="scientific">Penicillium cinerascens</name>
    <dbReference type="NCBI Taxonomy" id="70096"/>
    <lineage>
        <taxon>Eukaryota</taxon>
        <taxon>Fungi</taxon>
        <taxon>Dikarya</taxon>
        <taxon>Ascomycota</taxon>
        <taxon>Pezizomycotina</taxon>
        <taxon>Eurotiomycetes</taxon>
        <taxon>Eurotiomycetidae</taxon>
        <taxon>Eurotiales</taxon>
        <taxon>Aspergillaceae</taxon>
        <taxon>Penicillium</taxon>
    </lineage>
</organism>
<dbReference type="Gene3D" id="1.20.58.340">
    <property type="entry name" value="Magnesium transport protein CorA, transmembrane region"/>
    <property type="match status" value="1"/>
</dbReference>
<keyword evidence="7" id="KW-1185">Reference proteome</keyword>
<dbReference type="InterPro" id="IPR045863">
    <property type="entry name" value="CorA_TM1_TM2"/>
</dbReference>
<dbReference type="OrthoDB" id="3231000at2759"/>
<evidence type="ECO:0000256" key="2">
    <source>
        <dbReference type="ARBA" id="ARBA00022692"/>
    </source>
</evidence>
<protein>
    <submittedName>
        <fullName evidence="6">Uncharacterized protein</fullName>
    </submittedName>
</protein>